<sequence>MAPVENNLLYFSKKGLFPGKGETLKSFFSRATVLNRNDFYVQEMRSFKEEFEKKLGAWPSWIPIKIGSQGLAFFEKGATFISDSDTQTPVEIVLKKFREKNIFDKEVLFHEMVHAIRYRLNSKRFEEPIAYFFSRSRFRKWLGATFRKTWHSWAFLTVSVLPSIVVLACDPISTLSMALLFLPAFSVFTLAALLSIRDTLILKKCLKNLASSFPKASLEAILVRLDDEQVSFISKAPCSQLKEYLLAQAQNSACFKQLLLHFSL</sequence>
<protein>
    <submittedName>
        <fullName evidence="2">Uncharacterized protein</fullName>
    </submittedName>
</protein>
<name>A0A2A4WYG9_UNCAE</name>
<gene>
    <name evidence="2" type="ORF">COB21_05825</name>
</gene>
<dbReference type="AlphaFoldDB" id="A0A2A4WYG9"/>
<keyword evidence="1" id="KW-0472">Membrane</keyword>
<accession>A0A2A4WYG9</accession>
<dbReference type="EMBL" id="NVUK01000051">
    <property type="protein sequence ID" value="PCI75294.1"/>
    <property type="molecule type" value="Genomic_DNA"/>
</dbReference>
<dbReference type="Proteomes" id="UP000218775">
    <property type="component" value="Unassembled WGS sequence"/>
</dbReference>
<keyword evidence="1" id="KW-1133">Transmembrane helix</keyword>
<comment type="caution">
    <text evidence="2">The sequence shown here is derived from an EMBL/GenBank/DDBJ whole genome shotgun (WGS) entry which is preliminary data.</text>
</comment>
<proteinExistence type="predicted"/>
<feature type="transmembrane region" description="Helical" evidence="1">
    <location>
        <begin position="150"/>
        <end position="168"/>
    </location>
</feature>
<reference evidence="3" key="1">
    <citation type="submission" date="2017-08" db="EMBL/GenBank/DDBJ databases">
        <title>A dynamic microbial community with high functional redundancy inhabits the cold, oxic subseafloor aquifer.</title>
        <authorList>
            <person name="Tully B.J."/>
            <person name="Wheat C.G."/>
            <person name="Glazer B.T."/>
            <person name="Huber J.A."/>
        </authorList>
    </citation>
    <scope>NUCLEOTIDE SEQUENCE [LARGE SCALE GENOMIC DNA]</scope>
</reference>
<evidence type="ECO:0000313" key="2">
    <source>
        <dbReference type="EMBL" id="PCI75294.1"/>
    </source>
</evidence>
<evidence type="ECO:0000256" key="1">
    <source>
        <dbReference type="SAM" id="Phobius"/>
    </source>
</evidence>
<keyword evidence="1" id="KW-0812">Transmembrane</keyword>
<organism evidence="2 3">
    <name type="scientific">Aerophobetes bacterium</name>
    <dbReference type="NCBI Taxonomy" id="2030807"/>
    <lineage>
        <taxon>Bacteria</taxon>
        <taxon>Candidatus Aerophobota</taxon>
    </lineage>
</organism>
<feature type="transmembrane region" description="Helical" evidence="1">
    <location>
        <begin position="174"/>
        <end position="194"/>
    </location>
</feature>
<evidence type="ECO:0000313" key="3">
    <source>
        <dbReference type="Proteomes" id="UP000218775"/>
    </source>
</evidence>